<dbReference type="SUPFAM" id="SSF117023">
    <property type="entry name" value="DNA primase DnaG, C-terminal domain"/>
    <property type="match status" value="1"/>
</dbReference>
<evidence type="ECO:0000256" key="13">
    <source>
        <dbReference type="SAM" id="MobiDB-lite"/>
    </source>
</evidence>
<comment type="subunit">
    <text evidence="12">Monomer. Interacts with DnaB.</text>
</comment>
<dbReference type="PROSITE" id="PS50880">
    <property type="entry name" value="TOPRIM"/>
    <property type="match status" value="1"/>
</dbReference>
<dbReference type="InterPro" id="IPR050219">
    <property type="entry name" value="DnaG_primase"/>
</dbReference>
<evidence type="ECO:0000256" key="3">
    <source>
        <dbReference type="ARBA" id="ARBA00022679"/>
    </source>
</evidence>
<organism evidence="15">
    <name type="scientific">Thiolapillus brandeum</name>
    <dbReference type="NCBI Taxonomy" id="1076588"/>
    <lineage>
        <taxon>Bacteria</taxon>
        <taxon>Pseudomonadati</taxon>
        <taxon>Pseudomonadota</taxon>
        <taxon>Gammaproteobacteria</taxon>
        <taxon>Chromatiales</taxon>
        <taxon>Sedimenticolaceae</taxon>
        <taxon>Thiolapillus</taxon>
    </lineage>
</organism>
<dbReference type="GO" id="GO:0006269">
    <property type="term" value="P:DNA replication, synthesis of primer"/>
    <property type="evidence" value="ECO:0007669"/>
    <property type="project" value="UniProtKB-UniRule"/>
</dbReference>
<dbReference type="PANTHER" id="PTHR30313:SF2">
    <property type="entry name" value="DNA PRIMASE"/>
    <property type="match status" value="1"/>
</dbReference>
<dbReference type="NCBIfam" id="TIGR01391">
    <property type="entry name" value="dnaG"/>
    <property type="match status" value="1"/>
</dbReference>
<dbReference type="PANTHER" id="PTHR30313">
    <property type="entry name" value="DNA PRIMASE"/>
    <property type="match status" value="1"/>
</dbReference>
<dbReference type="InterPro" id="IPR006171">
    <property type="entry name" value="TOPRIM_dom"/>
</dbReference>
<keyword evidence="4 12" id="KW-0548">Nucleotidyltransferase</keyword>
<dbReference type="Pfam" id="PF13155">
    <property type="entry name" value="Toprim_2"/>
    <property type="match status" value="1"/>
</dbReference>
<evidence type="ECO:0000256" key="8">
    <source>
        <dbReference type="ARBA" id="ARBA00022833"/>
    </source>
</evidence>
<comment type="function">
    <text evidence="12">RNA polymerase that catalyzes the synthesis of short RNA molecules used as primers for DNA polymerase during DNA replication.</text>
</comment>
<feature type="region of interest" description="Disordered" evidence="13">
    <location>
        <begin position="415"/>
        <end position="440"/>
    </location>
</feature>
<dbReference type="InterPro" id="IPR016136">
    <property type="entry name" value="DNA_helicase_N/primase_C"/>
</dbReference>
<evidence type="ECO:0000313" key="15">
    <source>
        <dbReference type="EMBL" id="HHH14010.1"/>
    </source>
</evidence>
<evidence type="ECO:0000256" key="4">
    <source>
        <dbReference type="ARBA" id="ARBA00022695"/>
    </source>
</evidence>
<evidence type="ECO:0000256" key="5">
    <source>
        <dbReference type="ARBA" id="ARBA00022705"/>
    </source>
</evidence>
<dbReference type="GO" id="GO:0003899">
    <property type="term" value="F:DNA-directed RNA polymerase activity"/>
    <property type="evidence" value="ECO:0007669"/>
    <property type="project" value="UniProtKB-UniRule"/>
</dbReference>
<dbReference type="HAMAP" id="MF_00974">
    <property type="entry name" value="DNA_primase_DnaG"/>
    <property type="match status" value="1"/>
</dbReference>
<dbReference type="FunFam" id="3.40.1360.10:FF:000002">
    <property type="entry name" value="DNA primase"/>
    <property type="match status" value="1"/>
</dbReference>
<evidence type="ECO:0000256" key="12">
    <source>
        <dbReference type="HAMAP-Rule" id="MF_00974"/>
    </source>
</evidence>
<keyword evidence="2 12" id="KW-0639">Primosome</keyword>
<name>A0A7C5IZP6_9GAMM</name>
<dbReference type="GO" id="GO:0003677">
    <property type="term" value="F:DNA binding"/>
    <property type="evidence" value="ECO:0007669"/>
    <property type="project" value="UniProtKB-KW"/>
</dbReference>
<dbReference type="SMART" id="SM00400">
    <property type="entry name" value="ZnF_CHCC"/>
    <property type="match status" value="1"/>
</dbReference>
<dbReference type="InterPro" id="IPR030846">
    <property type="entry name" value="DnaG_bac"/>
</dbReference>
<dbReference type="SMART" id="SM00493">
    <property type="entry name" value="TOPRIM"/>
    <property type="match status" value="1"/>
</dbReference>
<dbReference type="InterPro" id="IPR037068">
    <property type="entry name" value="DNA_primase_core_N_sf"/>
</dbReference>
<dbReference type="InterPro" id="IPR013173">
    <property type="entry name" value="DNA_primase_DnaG_DnaB-bd_dom"/>
</dbReference>
<dbReference type="Gene3D" id="1.20.50.20">
    <property type="entry name" value="DnaG, RNA polymerase domain, helical bundle"/>
    <property type="match status" value="1"/>
</dbReference>
<comment type="similarity">
    <text evidence="12">Belongs to the DnaG primase family.</text>
</comment>
<keyword evidence="10 12" id="KW-0238">DNA-binding</keyword>
<dbReference type="SUPFAM" id="SSF57783">
    <property type="entry name" value="Zinc beta-ribbon"/>
    <property type="match status" value="1"/>
</dbReference>
<keyword evidence="6 12" id="KW-0479">Metal-binding</keyword>
<dbReference type="InterPro" id="IPR002694">
    <property type="entry name" value="Znf_CHC2"/>
</dbReference>
<dbReference type="Pfam" id="PF10410">
    <property type="entry name" value="DnaB_bind"/>
    <property type="match status" value="1"/>
</dbReference>
<dbReference type="EC" id="2.7.7.101" evidence="12"/>
<keyword evidence="1 12" id="KW-0240">DNA-directed RNA polymerase</keyword>
<dbReference type="InterPro" id="IPR019475">
    <property type="entry name" value="DNA_primase_DnaB-bd"/>
</dbReference>
<dbReference type="InterPro" id="IPR006295">
    <property type="entry name" value="DNA_primase_DnaG"/>
</dbReference>
<dbReference type="GO" id="GO:1990077">
    <property type="term" value="C:primosome complex"/>
    <property type="evidence" value="ECO:0007669"/>
    <property type="project" value="UniProtKB-KW"/>
</dbReference>
<feature type="domain" description="Toprim" evidence="14">
    <location>
        <begin position="254"/>
        <end position="336"/>
    </location>
</feature>
<dbReference type="SMART" id="SM00766">
    <property type="entry name" value="DnaG_DnaB_bind"/>
    <property type="match status" value="1"/>
</dbReference>
<dbReference type="Gene3D" id="3.90.980.10">
    <property type="entry name" value="DNA primase, catalytic core, N-terminal domain"/>
    <property type="match status" value="1"/>
</dbReference>
<dbReference type="Gene3D" id="3.40.1360.10">
    <property type="match status" value="1"/>
</dbReference>
<sequence length="572" mass="64500">MAGKIPPEFIDQLLSRVDVVDVVNQRVPLQRAGHEYKARCPFHEEKTPSFTVSPAKQFYHCFGCGAHGSAIGFLMEYDGLSFPEAVEELAASVGLELPKEIAFEQAPDHRPLYDILERAARWFEEQLRRHPAAPEAAAYLKGRGLSGEIAREFRLGFAPPGWRNLLEALGGETQATLLMKAGLLSEGSGRRYDRFRNRIVFPIRDTRGRVVGFGGRVLGDDTPKYLNSPETPVFHKGRELYGLWEARQALKKIPRLLVVEGYMDVVALAQFDIRNAVATLGTATTPDHLEKLFRATPEVVFCFDGDRAGREAAWKALETVLPLLRDGRQARFLFLPEGEDPDTQVRKEGAEAFRERVEKATPLSDFLFERLAEEVDMTTLDGRARLATLVRPHLERLPAGIFREMMEQRLARLTGTKGTTGRPMGRPERRRLQPSGHQPGTLKPLHRAIALLLQYPQLAGLERLPEGWDGLETPGVAILRQLLETLRENPHFTTAMLLERWQDEATRRHLGRLAATPLEVFDDEADQFTGCLKKLAAEARQAAVRKVRGKLRPSDLTEEEKAELRRLYSEKK</sequence>
<evidence type="ECO:0000256" key="6">
    <source>
        <dbReference type="ARBA" id="ARBA00022723"/>
    </source>
</evidence>
<dbReference type="SUPFAM" id="SSF56731">
    <property type="entry name" value="DNA primase core"/>
    <property type="match status" value="1"/>
</dbReference>
<dbReference type="Pfam" id="PF08278">
    <property type="entry name" value="DnaG_DnaB_bind"/>
    <property type="match status" value="1"/>
</dbReference>
<evidence type="ECO:0000256" key="11">
    <source>
        <dbReference type="ARBA" id="ARBA00023163"/>
    </source>
</evidence>
<keyword evidence="3 12" id="KW-0808">Transferase</keyword>
<evidence type="ECO:0000256" key="9">
    <source>
        <dbReference type="ARBA" id="ARBA00022842"/>
    </source>
</evidence>
<evidence type="ECO:0000256" key="7">
    <source>
        <dbReference type="ARBA" id="ARBA00022771"/>
    </source>
</evidence>
<keyword evidence="8 12" id="KW-0862">Zinc</keyword>
<keyword evidence="5 12" id="KW-0235">DNA replication</keyword>
<dbReference type="Pfam" id="PF08275">
    <property type="entry name" value="DNAG_N"/>
    <property type="match status" value="1"/>
</dbReference>
<dbReference type="InterPro" id="IPR013264">
    <property type="entry name" value="DNAG_N"/>
</dbReference>
<evidence type="ECO:0000256" key="1">
    <source>
        <dbReference type="ARBA" id="ARBA00022478"/>
    </source>
</evidence>
<proteinExistence type="inferred from homology"/>
<dbReference type="Gene3D" id="3.90.580.10">
    <property type="entry name" value="Zinc finger, CHC2-type domain"/>
    <property type="match status" value="1"/>
</dbReference>
<evidence type="ECO:0000259" key="14">
    <source>
        <dbReference type="PROSITE" id="PS50880"/>
    </source>
</evidence>
<accession>A0A7C5IZP6</accession>
<comment type="domain">
    <text evidence="12">Contains an N-terminal zinc-binding domain, a central core domain that contains the primase activity, and a C-terminal DnaB-binding domain.</text>
</comment>
<protein>
    <recommendedName>
        <fullName evidence="12">DNA primase</fullName>
        <ecNumber evidence="12">2.7.7.101</ecNumber>
    </recommendedName>
</protein>
<dbReference type="GO" id="GO:0005737">
    <property type="term" value="C:cytoplasm"/>
    <property type="evidence" value="ECO:0007669"/>
    <property type="project" value="TreeGrafter"/>
</dbReference>
<keyword evidence="7 12" id="KW-0863">Zinc-finger</keyword>
<dbReference type="EMBL" id="DROM01000433">
    <property type="protein sequence ID" value="HHH14010.1"/>
    <property type="molecule type" value="Genomic_DNA"/>
</dbReference>
<gene>
    <name evidence="12" type="primary">dnaG</name>
    <name evidence="15" type="ORF">ENJ98_07215</name>
</gene>
<comment type="cofactor">
    <cofactor evidence="12">
        <name>Zn(2+)</name>
        <dbReference type="ChEBI" id="CHEBI:29105"/>
    </cofactor>
    <text evidence="12">Binds 1 zinc ion per monomer.</text>
</comment>
<dbReference type="FunFam" id="3.90.980.10:FF:000001">
    <property type="entry name" value="DNA primase"/>
    <property type="match status" value="1"/>
</dbReference>
<dbReference type="Proteomes" id="UP000886100">
    <property type="component" value="Unassembled WGS sequence"/>
</dbReference>
<dbReference type="GO" id="GO:0008270">
    <property type="term" value="F:zinc ion binding"/>
    <property type="evidence" value="ECO:0007669"/>
    <property type="project" value="UniProtKB-UniRule"/>
</dbReference>
<dbReference type="CDD" id="cd03364">
    <property type="entry name" value="TOPRIM_DnaG_primases"/>
    <property type="match status" value="1"/>
</dbReference>
<dbReference type="FunFam" id="3.90.580.10:FF:000001">
    <property type="entry name" value="DNA primase"/>
    <property type="match status" value="1"/>
</dbReference>
<dbReference type="Gene3D" id="1.10.860.10">
    <property type="entry name" value="DNAb Helicase, Chain A"/>
    <property type="match status" value="1"/>
</dbReference>
<reference evidence="15" key="1">
    <citation type="journal article" date="2020" name="mSystems">
        <title>Genome- and Community-Level Interaction Insights into Carbon Utilization and Element Cycling Functions of Hydrothermarchaeota in Hydrothermal Sediment.</title>
        <authorList>
            <person name="Zhou Z."/>
            <person name="Liu Y."/>
            <person name="Xu W."/>
            <person name="Pan J."/>
            <person name="Luo Z.H."/>
            <person name="Li M."/>
        </authorList>
    </citation>
    <scope>NUCLEOTIDE SEQUENCE [LARGE SCALE GENOMIC DNA]</scope>
    <source>
        <strain evidence="15">HyVt-535</strain>
    </source>
</reference>
<feature type="zinc finger region" description="CHC2-type" evidence="12">
    <location>
        <begin position="40"/>
        <end position="64"/>
    </location>
</feature>
<evidence type="ECO:0000256" key="10">
    <source>
        <dbReference type="ARBA" id="ARBA00023125"/>
    </source>
</evidence>
<dbReference type="GO" id="GO:0000428">
    <property type="term" value="C:DNA-directed RNA polymerase complex"/>
    <property type="evidence" value="ECO:0007669"/>
    <property type="project" value="UniProtKB-KW"/>
</dbReference>
<dbReference type="Pfam" id="PF01807">
    <property type="entry name" value="Zn_ribbon_DnaG"/>
    <property type="match status" value="1"/>
</dbReference>
<keyword evidence="9" id="KW-0460">Magnesium</keyword>
<dbReference type="InterPro" id="IPR036977">
    <property type="entry name" value="DNA_primase_Znf_CHC2"/>
</dbReference>
<dbReference type="InterPro" id="IPR034151">
    <property type="entry name" value="TOPRIM_DnaG_bac"/>
</dbReference>
<comment type="catalytic activity">
    <reaction evidence="12">
        <text>ssDNA + n NTP = ssDNA/pppN(pN)n-1 hybrid + (n-1) diphosphate.</text>
        <dbReference type="EC" id="2.7.7.101"/>
    </reaction>
</comment>
<comment type="caution">
    <text evidence="15">The sequence shown here is derived from an EMBL/GenBank/DDBJ whole genome shotgun (WGS) entry which is preliminary data.</text>
</comment>
<evidence type="ECO:0000256" key="2">
    <source>
        <dbReference type="ARBA" id="ARBA00022515"/>
    </source>
</evidence>
<dbReference type="AlphaFoldDB" id="A0A7C5IZP6"/>
<keyword evidence="11 12" id="KW-0804">Transcription</keyword>